<dbReference type="Proteomes" id="UP000270046">
    <property type="component" value="Chromosome"/>
</dbReference>
<dbReference type="EMBL" id="CP032869">
    <property type="protein sequence ID" value="AYL94287.1"/>
    <property type="molecule type" value="Genomic_DNA"/>
</dbReference>
<accession>A0A494VHQ0</accession>
<organism evidence="1 2">
    <name type="scientific">Mucilaginibacter celer</name>
    <dbReference type="NCBI Taxonomy" id="2305508"/>
    <lineage>
        <taxon>Bacteria</taxon>
        <taxon>Pseudomonadati</taxon>
        <taxon>Bacteroidota</taxon>
        <taxon>Sphingobacteriia</taxon>
        <taxon>Sphingobacteriales</taxon>
        <taxon>Sphingobacteriaceae</taxon>
        <taxon>Mucilaginibacter</taxon>
    </lineage>
</organism>
<keyword evidence="2" id="KW-1185">Reference proteome</keyword>
<sequence length="67" mass="7571">MHDEAYRAVLHNYRCGTLADCFDIVIAHNSFGLPCFRLKIKPGFILPAEVRPLALVLFKECLGTFAF</sequence>
<reference evidence="1 2" key="1">
    <citation type="submission" date="2018-10" db="EMBL/GenBank/DDBJ databases">
        <title>Genome sequencing of Mucilaginibacter sp. HYN0043.</title>
        <authorList>
            <person name="Kim M."/>
            <person name="Yi H."/>
        </authorList>
    </citation>
    <scope>NUCLEOTIDE SEQUENCE [LARGE SCALE GENOMIC DNA]</scope>
    <source>
        <strain evidence="1 2">HYN0043</strain>
    </source>
</reference>
<dbReference type="AlphaFoldDB" id="A0A494VHQ0"/>
<protein>
    <submittedName>
        <fullName evidence="1">Uncharacterized protein</fullName>
    </submittedName>
</protein>
<dbReference type="KEGG" id="muh:HYN43_002800"/>
<evidence type="ECO:0000313" key="1">
    <source>
        <dbReference type="EMBL" id="AYL94287.1"/>
    </source>
</evidence>
<proteinExistence type="predicted"/>
<name>A0A494VHQ0_9SPHI</name>
<evidence type="ECO:0000313" key="2">
    <source>
        <dbReference type="Proteomes" id="UP000270046"/>
    </source>
</evidence>
<gene>
    <name evidence="1" type="ORF">HYN43_002800</name>
</gene>